<protein>
    <recommendedName>
        <fullName evidence="8">tRNA-2-methylthio-N(6)-dimethylallyladenosine synthase</fullName>
        <ecNumber evidence="8">2.8.4.3</ecNumber>
    </recommendedName>
</protein>
<dbReference type="PANTHER" id="PTHR43020:SF2">
    <property type="entry name" value="MITOCHONDRIAL TRNA METHYLTHIOTRANSFERASE CDK5RAP1"/>
    <property type="match status" value="1"/>
</dbReference>
<evidence type="ECO:0000256" key="3">
    <source>
        <dbReference type="ARBA" id="ARBA00022679"/>
    </source>
</evidence>
<dbReference type="SFLD" id="SFLDG01082">
    <property type="entry name" value="B12-binding_domain_containing"/>
    <property type="match status" value="1"/>
</dbReference>
<dbReference type="Pfam" id="PF04055">
    <property type="entry name" value="Radical_SAM"/>
    <property type="match status" value="1"/>
</dbReference>
<evidence type="ECO:0000256" key="7">
    <source>
        <dbReference type="ARBA" id="ARBA00023014"/>
    </source>
</evidence>
<dbReference type="InterPro" id="IPR002792">
    <property type="entry name" value="TRAM_dom"/>
</dbReference>
<evidence type="ECO:0000259" key="10">
    <source>
        <dbReference type="PROSITE" id="PS50926"/>
    </source>
</evidence>
<evidence type="ECO:0000256" key="6">
    <source>
        <dbReference type="ARBA" id="ARBA00023004"/>
    </source>
</evidence>
<dbReference type="PANTHER" id="PTHR43020">
    <property type="entry name" value="CDK5 REGULATORY SUBUNIT-ASSOCIATED PROTEIN 1"/>
    <property type="match status" value="1"/>
</dbReference>
<dbReference type="AlphaFoldDB" id="A0A7M2WUS6"/>
<dbReference type="Pfam" id="PF00919">
    <property type="entry name" value="UPF0004"/>
    <property type="match status" value="1"/>
</dbReference>
<keyword evidence="3" id="KW-0808">Transferase</keyword>
<evidence type="ECO:0000256" key="5">
    <source>
        <dbReference type="ARBA" id="ARBA00022723"/>
    </source>
</evidence>
<dbReference type="InterPro" id="IPR006638">
    <property type="entry name" value="Elp3/MiaA/NifB-like_rSAM"/>
</dbReference>
<dbReference type="SFLD" id="SFLDS00029">
    <property type="entry name" value="Radical_SAM"/>
    <property type="match status" value="1"/>
</dbReference>
<dbReference type="EC" id="2.8.4.3" evidence="8"/>
<organism evidence="13 14">
    <name type="scientific">Humisphaera borealis</name>
    <dbReference type="NCBI Taxonomy" id="2807512"/>
    <lineage>
        <taxon>Bacteria</taxon>
        <taxon>Pseudomonadati</taxon>
        <taxon>Planctomycetota</taxon>
        <taxon>Phycisphaerae</taxon>
        <taxon>Tepidisphaerales</taxon>
        <taxon>Tepidisphaeraceae</taxon>
        <taxon>Humisphaera</taxon>
    </lineage>
</organism>
<dbReference type="GO" id="GO:0005829">
    <property type="term" value="C:cytosol"/>
    <property type="evidence" value="ECO:0007669"/>
    <property type="project" value="TreeGrafter"/>
</dbReference>
<name>A0A7M2WUS6_9BACT</name>
<feature type="domain" description="MTTase N-terminal" evidence="11">
    <location>
        <begin position="4"/>
        <end position="135"/>
    </location>
</feature>
<keyword evidence="7" id="KW-0411">Iron-sulfur</keyword>
<dbReference type="PROSITE" id="PS51918">
    <property type="entry name" value="RADICAL_SAM"/>
    <property type="match status" value="1"/>
</dbReference>
<dbReference type="GO" id="GO:0051539">
    <property type="term" value="F:4 iron, 4 sulfur cluster binding"/>
    <property type="evidence" value="ECO:0007669"/>
    <property type="project" value="UniProtKB-KW"/>
</dbReference>
<dbReference type="Gene3D" id="3.40.50.12160">
    <property type="entry name" value="Methylthiotransferase, N-terminal domain"/>
    <property type="match status" value="1"/>
</dbReference>
<dbReference type="KEGG" id="hbs:IPV69_24230"/>
<sequence length="573" mass="62239">MAPRTFSIQTLGCRVNQYEAEQLAQLLRDRGLVSAGDAPADLRLVHTCSVTIQAAGKSRQTARRSTLSLPVLTGTSEPEPTEQANQPAATGQTARVILTGCWATSDPAAARAIPGVDAVITHHDDVASEIDRLLSAWASPADESHSVNPTIGHGANVGGDQIDGLRDDQNNSTYPRPDTSALPQQLAESEGNQKSFNRPTVSVTVNGKIDRRPTRRAGFASLPLLGQHQTGRQRALLKIQDGCDAHCTYCIIPQLRPTLWSKPIDDTVEEARRLVDSGHVELVLTGIFLGAYGHSTALRRRQNVATPAEATAHARSSGFDVGSGTDARSVRSPLANLVDALCTRVPGLRRLRLSSLEPGDLAGDLLSALKSHEQVVPHFHLPLQSGSDRLLRKMNRQYTRSDFLRMADEVREAFDRPALTTDVIAGFPGEDDAAFADTAQVVRDVGFIHVHAFHFSPRPRTAAARWQKDFIRGPVVGERIETLRAIADENSLAFRRSFVGETVELLVEHDAVASPSETLRHGRCERYFDVWFDDATAQPGDFVRACVDSVTKTRTTGSVLSPHPVLSGEQSTP</sequence>
<keyword evidence="6" id="KW-0408">Iron</keyword>
<accession>A0A7M2WUS6</accession>
<dbReference type="InterPro" id="IPR007197">
    <property type="entry name" value="rSAM"/>
</dbReference>
<evidence type="ECO:0000259" key="11">
    <source>
        <dbReference type="PROSITE" id="PS51449"/>
    </source>
</evidence>
<keyword evidence="4" id="KW-0949">S-adenosyl-L-methionine</keyword>
<feature type="domain" description="Radical SAM core" evidence="12">
    <location>
        <begin position="229"/>
        <end position="493"/>
    </location>
</feature>
<dbReference type="SUPFAM" id="SSF102114">
    <property type="entry name" value="Radical SAM enzymes"/>
    <property type="match status" value="1"/>
</dbReference>
<evidence type="ECO:0000256" key="4">
    <source>
        <dbReference type="ARBA" id="ARBA00022691"/>
    </source>
</evidence>
<feature type="region of interest" description="Disordered" evidence="9">
    <location>
        <begin position="142"/>
        <end position="201"/>
    </location>
</feature>
<dbReference type="RefSeq" id="WP_206292310.1">
    <property type="nucleotide sequence ID" value="NZ_CP063458.1"/>
</dbReference>
<feature type="compositionally biased region" description="Polar residues" evidence="9">
    <location>
        <begin position="181"/>
        <end position="201"/>
    </location>
</feature>
<dbReference type="InterPro" id="IPR023404">
    <property type="entry name" value="rSAM_horseshoe"/>
</dbReference>
<evidence type="ECO:0000256" key="8">
    <source>
        <dbReference type="ARBA" id="ARBA00033765"/>
    </source>
</evidence>
<feature type="domain" description="TRAM" evidence="10">
    <location>
        <begin position="496"/>
        <end position="561"/>
    </location>
</feature>
<dbReference type="SMART" id="SM00729">
    <property type="entry name" value="Elp3"/>
    <property type="match status" value="1"/>
</dbReference>
<evidence type="ECO:0000256" key="1">
    <source>
        <dbReference type="ARBA" id="ARBA00003234"/>
    </source>
</evidence>
<dbReference type="Gene3D" id="3.80.30.20">
    <property type="entry name" value="tm_1862 like domain"/>
    <property type="match status" value="1"/>
</dbReference>
<evidence type="ECO:0000313" key="13">
    <source>
        <dbReference type="EMBL" id="QOV89278.1"/>
    </source>
</evidence>
<evidence type="ECO:0000256" key="9">
    <source>
        <dbReference type="SAM" id="MobiDB-lite"/>
    </source>
</evidence>
<dbReference type="GO" id="GO:0046872">
    <property type="term" value="F:metal ion binding"/>
    <property type="evidence" value="ECO:0007669"/>
    <property type="project" value="UniProtKB-KW"/>
</dbReference>
<dbReference type="InterPro" id="IPR013848">
    <property type="entry name" value="Methylthiotransferase_N"/>
</dbReference>
<keyword evidence="14" id="KW-1185">Reference proteome</keyword>
<dbReference type="PROSITE" id="PS51449">
    <property type="entry name" value="MTTASE_N"/>
    <property type="match status" value="1"/>
</dbReference>
<reference evidence="13 14" key="1">
    <citation type="submission" date="2020-10" db="EMBL/GenBank/DDBJ databases">
        <title>Wide distribution of Phycisphaera-like planctomycetes from WD2101 soil group in peatlands and genome analysis of the first cultivated representative.</title>
        <authorList>
            <person name="Dedysh S.N."/>
            <person name="Beletsky A.V."/>
            <person name="Ivanova A."/>
            <person name="Kulichevskaya I.S."/>
            <person name="Suzina N.E."/>
            <person name="Philippov D.A."/>
            <person name="Rakitin A.L."/>
            <person name="Mardanov A.V."/>
            <person name="Ravin N.V."/>
        </authorList>
    </citation>
    <scope>NUCLEOTIDE SEQUENCE [LARGE SCALE GENOMIC DNA]</scope>
    <source>
        <strain evidence="13 14">M1803</strain>
    </source>
</reference>
<comment type="function">
    <text evidence="1">Catalyzes the methylthiolation of N6-(dimethylallyl)adenosine (i(6)A), leading to the formation of 2-methylthio-N6-(dimethylallyl)adenosine (ms(2)i(6)A) at position 37 in tRNAs that read codons beginning with uridine.</text>
</comment>
<evidence type="ECO:0000259" key="12">
    <source>
        <dbReference type="PROSITE" id="PS51918"/>
    </source>
</evidence>
<dbReference type="EMBL" id="CP063458">
    <property type="protein sequence ID" value="QOV89278.1"/>
    <property type="molecule type" value="Genomic_DNA"/>
</dbReference>
<evidence type="ECO:0000256" key="2">
    <source>
        <dbReference type="ARBA" id="ARBA00022485"/>
    </source>
</evidence>
<feature type="region of interest" description="Disordered" evidence="9">
    <location>
        <begin position="71"/>
        <end position="91"/>
    </location>
</feature>
<evidence type="ECO:0000313" key="14">
    <source>
        <dbReference type="Proteomes" id="UP000593765"/>
    </source>
</evidence>
<dbReference type="PROSITE" id="PS50926">
    <property type="entry name" value="TRAM"/>
    <property type="match status" value="1"/>
</dbReference>
<dbReference type="InterPro" id="IPR038135">
    <property type="entry name" value="Methylthiotransferase_N_sf"/>
</dbReference>
<keyword evidence="5" id="KW-0479">Metal-binding</keyword>
<dbReference type="Proteomes" id="UP000593765">
    <property type="component" value="Chromosome"/>
</dbReference>
<dbReference type="InterPro" id="IPR058240">
    <property type="entry name" value="rSAM_sf"/>
</dbReference>
<dbReference type="GO" id="GO:0035597">
    <property type="term" value="F:tRNA-2-methylthio-N(6)-dimethylallyladenosine(37) synthase activity"/>
    <property type="evidence" value="ECO:0007669"/>
    <property type="project" value="UniProtKB-EC"/>
</dbReference>
<proteinExistence type="predicted"/>
<gene>
    <name evidence="13" type="ORF">IPV69_24230</name>
</gene>
<keyword evidence="2" id="KW-0004">4Fe-4S</keyword>